<reference evidence="1 2" key="2">
    <citation type="journal article" date="2015" name="Stand. Genomic Sci.">
        <title>The complete genome sequence of the rumen methanogen Methanosarcina barkeri CM1.</title>
        <authorList>
            <person name="Lambie S.C."/>
            <person name="Kelly W.J."/>
            <person name="Leahy S.C."/>
            <person name="Li D."/>
            <person name="Reilly K."/>
            <person name="McAllister T.A."/>
            <person name="Valle E.R."/>
            <person name="Attwood G.T."/>
            <person name="Altermann E."/>
        </authorList>
    </citation>
    <scope>NUCLEOTIDE SEQUENCE [LARGE SCALE GENOMIC DNA]</scope>
    <source>
        <strain evidence="1 2">CM1</strain>
    </source>
</reference>
<evidence type="ECO:0008006" key="3">
    <source>
        <dbReference type="Google" id="ProtNLM"/>
    </source>
</evidence>
<accession>A0A0G3CGU3</accession>
<dbReference type="PATRIC" id="fig|796385.3.peg.1600"/>
<gene>
    <name evidence="1" type="ORF">MCM1_1273</name>
</gene>
<reference evidence="2" key="1">
    <citation type="submission" date="2014-06" db="EMBL/GenBank/DDBJ databases">
        <title>The complete genome sequence of Methanosarcina barkeri CM1.</title>
        <authorList>
            <consortium name="Pastoral Greenhouse Gas Research Consortium"/>
            <person name="Lambie S.C."/>
            <person name="Leahy S.C."/>
            <person name="Kelly W.J."/>
            <person name="Li D."/>
            <person name="Reilly K."/>
            <person name="Attwood G.T."/>
            <person name="Altermann E."/>
        </authorList>
    </citation>
    <scope>NUCLEOTIDE SEQUENCE [LARGE SCALE GENOMIC DNA]</scope>
    <source>
        <strain evidence="2">CM1</strain>
    </source>
</reference>
<dbReference type="EMBL" id="CP008746">
    <property type="protein sequence ID" value="AKJ38327.1"/>
    <property type="molecule type" value="Genomic_DNA"/>
</dbReference>
<dbReference type="AlphaFoldDB" id="A0A0G3CGU3"/>
<protein>
    <recommendedName>
        <fullName evidence="3">Transposase</fullName>
    </recommendedName>
</protein>
<proteinExistence type="predicted"/>
<dbReference type="Proteomes" id="UP000035331">
    <property type="component" value="Chromosome"/>
</dbReference>
<evidence type="ECO:0000313" key="2">
    <source>
        <dbReference type="Proteomes" id="UP000035331"/>
    </source>
</evidence>
<sequence>MQQITLPECVYSDLNTFISTCYSKHLPHPLLIAQAFCLRFQEYGKKYGLSTITDNVEYIINNHY</sequence>
<evidence type="ECO:0000313" key="1">
    <source>
        <dbReference type="EMBL" id="AKJ38327.1"/>
    </source>
</evidence>
<organism evidence="1 2">
    <name type="scientific">Methanosarcina barkeri CM1</name>
    <dbReference type="NCBI Taxonomy" id="796385"/>
    <lineage>
        <taxon>Archaea</taxon>
        <taxon>Methanobacteriati</taxon>
        <taxon>Methanobacteriota</taxon>
        <taxon>Stenosarchaea group</taxon>
        <taxon>Methanomicrobia</taxon>
        <taxon>Methanosarcinales</taxon>
        <taxon>Methanosarcinaceae</taxon>
        <taxon>Methanosarcina</taxon>
    </lineage>
</organism>
<name>A0A0G3CGU3_METBA</name>